<dbReference type="AlphaFoldDB" id="A0A6P8H7H0"/>
<gene>
    <name evidence="8" type="primary">LOC116286343</name>
</gene>
<reference evidence="8" key="1">
    <citation type="submission" date="2025-08" db="UniProtKB">
        <authorList>
            <consortium name="RefSeq"/>
        </authorList>
    </citation>
    <scope>IDENTIFICATION</scope>
</reference>
<dbReference type="Pfam" id="PF08265">
    <property type="entry name" value="YL1_C"/>
    <property type="match status" value="1"/>
</dbReference>
<evidence type="ECO:0000259" key="6">
    <source>
        <dbReference type="SMART" id="SM00993"/>
    </source>
</evidence>
<evidence type="ECO:0000256" key="4">
    <source>
        <dbReference type="ARBA" id="ARBA00023242"/>
    </source>
</evidence>
<keyword evidence="7" id="KW-1185">Reference proteome</keyword>
<dbReference type="InParanoid" id="A0A6P8H7H0"/>
<feature type="compositionally biased region" description="Low complexity" evidence="5">
    <location>
        <begin position="12"/>
        <end position="23"/>
    </location>
</feature>
<dbReference type="OrthoDB" id="49520at2759"/>
<evidence type="ECO:0000256" key="2">
    <source>
        <dbReference type="ARBA" id="ARBA00023015"/>
    </source>
</evidence>
<feature type="compositionally biased region" description="Basic residues" evidence="5">
    <location>
        <begin position="1"/>
        <end position="11"/>
    </location>
</feature>
<evidence type="ECO:0000313" key="7">
    <source>
        <dbReference type="Proteomes" id="UP000515163"/>
    </source>
</evidence>
<sequence length="170" mass="18635">MASGRSRKASKRSASPSGSSPFASKKKRPLTPLIADEVDSPSSIESPASFTTNNSEYTMANNTTVVFKDANFEHSGANNTKRKGWKNLKQILTIERGLPWKQDDPTYGSIDAPPSFKPAKKYADLSGFPAKYEDPRTGIRYCSAREFSTIRNLPSDIVTGYLALRKAAPL</sequence>
<evidence type="ECO:0000256" key="5">
    <source>
        <dbReference type="SAM" id="MobiDB-lite"/>
    </source>
</evidence>
<feature type="compositionally biased region" description="Polar residues" evidence="5">
    <location>
        <begin position="40"/>
        <end position="55"/>
    </location>
</feature>
<feature type="region of interest" description="Disordered" evidence="5">
    <location>
        <begin position="1"/>
        <end position="55"/>
    </location>
</feature>
<dbReference type="GeneID" id="116286343"/>
<protein>
    <submittedName>
        <fullName evidence="8">INO80 complex subunit C-like</fullName>
    </submittedName>
</protein>
<dbReference type="GO" id="GO:0006338">
    <property type="term" value="P:chromatin remodeling"/>
    <property type="evidence" value="ECO:0007669"/>
    <property type="project" value="InterPro"/>
</dbReference>
<evidence type="ECO:0000256" key="1">
    <source>
        <dbReference type="ARBA" id="ARBA00004123"/>
    </source>
</evidence>
<name>A0A6P8H7H0_ACTTE</name>
<keyword evidence="3" id="KW-0804">Transcription</keyword>
<dbReference type="SMART" id="SM00993">
    <property type="entry name" value="YL1_C"/>
    <property type="match status" value="1"/>
</dbReference>
<dbReference type="GO" id="GO:0031011">
    <property type="term" value="C:Ino80 complex"/>
    <property type="evidence" value="ECO:0007669"/>
    <property type="project" value="InterPro"/>
</dbReference>
<keyword evidence="2" id="KW-0805">Transcription regulation</keyword>
<dbReference type="KEGG" id="aten:116286343"/>
<comment type="subcellular location">
    <subcellularLocation>
        <location evidence="1">Nucleus</location>
    </subcellularLocation>
</comment>
<feature type="domain" description="Vps72/YL1 C-terminal" evidence="6">
    <location>
        <begin position="121"/>
        <end position="150"/>
    </location>
</feature>
<dbReference type="InterPro" id="IPR029525">
    <property type="entry name" value="INO80C/Ies6"/>
</dbReference>
<organism evidence="7 8">
    <name type="scientific">Actinia tenebrosa</name>
    <name type="common">Australian red waratah sea anemone</name>
    <dbReference type="NCBI Taxonomy" id="6105"/>
    <lineage>
        <taxon>Eukaryota</taxon>
        <taxon>Metazoa</taxon>
        <taxon>Cnidaria</taxon>
        <taxon>Anthozoa</taxon>
        <taxon>Hexacorallia</taxon>
        <taxon>Actiniaria</taxon>
        <taxon>Actiniidae</taxon>
        <taxon>Actinia</taxon>
    </lineage>
</organism>
<dbReference type="InterPro" id="IPR013272">
    <property type="entry name" value="Vps72/YL1_C"/>
</dbReference>
<dbReference type="FunCoup" id="A0A6P8H7H0">
    <property type="interactions" value="741"/>
</dbReference>
<dbReference type="RefSeq" id="XP_031548677.1">
    <property type="nucleotide sequence ID" value="XM_031692817.1"/>
</dbReference>
<dbReference type="PANTHER" id="PTHR31200:SF1">
    <property type="entry name" value="INO80 COMPLEX SUBUNIT C"/>
    <property type="match status" value="1"/>
</dbReference>
<keyword evidence="4" id="KW-0539">Nucleus</keyword>
<evidence type="ECO:0000313" key="8">
    <source>
        <dbReference type="RefSeq" id="XP_031548677.1"/>
    </source>
</evidence>
<accession>A0A6P8H7H0</accession>
<proteinExistence type="predicted"/>
<dbReference type="Proteomes" id="UP000515163">
    <property type="component" value="Unplaced"/>
</dbReference>
<evidence type="ECO:0000256" key="3">
    <source>
        <dbReference type="ARBA" id="ARBA00023163"/>
    </source>
</evidence>
<dbReference type="PANTHER" id="PTHR31200">
    <property type="entry name" value="INO80 COMPLEX SUBUNIT C"/>
    <property type="match status" value="1"/>
</dbReference>